<keyword evidence="1" id="KW-0812">Transmembrane</keyword>
<keyword evidence="3" id="KW-1185">Reference proteome</keyword>
<accession>A0A4U6WZU2</accession>
<name>A0A4U6WZU2_9PEZI</name>
<organism evidence="2 3">
    <name type="scientific">Colletotrichum tanaceti</name>
    <dbReference type="NCBI Taxonomy" id="1306861"/>
    <lineage>
        <taxon>Eukaryota</taxon>
        <taxon>Fungi</taxon>
        <taxon>Dikarya</taxon>
        <taxon>Ascomycota</taxon>
        <taxon>Pezizomycotina</taxon>
        <taxon>Sordariomycetes</taxon>
        <taxon>Hypocreomycetidae</taxon>
        <taxon>Glomerellales</taxon>
        <taxon>Glomerellaceae</taxon>
        <taxon>Colletotrichum</taxon>
        <taxon>Colletotrichum destructivum species complex</taxon>
    </lineage>
</organism>
<feature type="non-terminal residue" evidence="2">
    <location>
        <position position="1"/>
    </location>
</feature>
<gene>
    <name evidence="2" type="ORF">CTA1_5865</name>
</gene>
<reference evidence="2 3" key="1">
    <citation type="journal article" date="2019" name="PLoS ONE">
        <title>Comparative genome analysis indicates high evolutionary potential of pathogenicity genes in Colletotrichum tanaceti.</title>
        <authorList>
            <person name="Lelwala R.V."/>
            <person name="Korhonen P.K."/>
            <person name="Young N.D."/>
            <person name="Scott J.B."/>
            <person name="Ades P.A."/>
            <person name="Gasser R.B."/>
            <person name="Taylor P.W.J."/>
        </authorList>
    </citation>
    <scope>NUCLEOTIDE SEQUENCE [LARGE SCALE GENOMIC DNA]</scope>
    <source>
        <strain evidence="2">BRIP57314</strain>
    </source>
</reference>
<dbReference type="Proteomes" id="UP000310108">
    <property type="component" value="Unassembled WGS sequence"/>
</dbReference>
<keyword evidence="1" id="KW-0472">Membrane</keyword>
<proteinExistence type="predicted"/>
<keyword evidence="1" id="KW-1133">Transmembrane helix</keyword>
<evidence type="ECO:0000313" key="3">
    <source>
        <dbReference type="Proteomes" id="UP000310108"/>
    </source>
</evidence>
<feature type="transmembrane region" description="Helical" evidence="1">
    <location>
        <begin position="59"/>
        <end position="83"/>
    </location>
</feature>
<dbReference type="EMBL" id="PJEX01000844">
    <property type="protein sequence ID" value="TKW48620.1"/>
    <property type="molecule type" value="Genomic_DNA"/>
</dbReference>
<dbReference type="AlphaFoldDB" id="A0A4U6WZU2"/>
<evidence type="ECO:0000313" key="2">
    <source>
        <dbReference type="EMBL" id="TKW48620.1"/>
    </source>
</evidence>
<sequence length="101" mass="11098">TPRYILLPPSPRLVLPCSLLRVVGIRSIVFATFAHTALHEPRARRTQPLLTPLLPSLDFVLTSAYLLPLLVLLLLLLPLPLLLHVAILNIPTSTTKGEAKP</sequence>
<protein>
    <submittedName>
        <fullName evidence="2">Uncharacterized protein</fullName>
    </submittedName>
</protein>
<comment type="caution">
    <text evidence="2">The sequence shown here is derived from an EMBL/GenBank/DDBJ whole genome shotgun (WGS) entry which is preliminary data.</text>
</comment>
<evidence type="ECO:0000256" key="1">
    <source>
        <dbReference type="SAM" id="Phobius"/>
    </source>
</evidence>